<dbReference type="OrthoDB" id="5766125at2"/>
<dbReference type="PANTHER" id="PTHR34235">
    <property type="entry name" value="SLR1203 PROTEIN-RELATED"/>
    <property type="match status" value="1"/>
</dbReference>
<evidence type="ECO:0008006" key="3">
    <source>
        <dbReference type="Google" id="ProtNLM"/>
    </source>
</evidence>
<dbReference type="Proteomes" id="UP000232638">
    <property type="component" value="Chromosome"/>
</dbReference>
<dbReference type="Pfam" id="PF01724">
    <property type="entry name" value="DUF29"/>
    <property type="match status" value="1"/>
</dbReference>
<keyword evidence="2" id="KW-1185">Reference proteome</keyword>
<evidence type="ECO:0000313" key="2">
    <source>
        <dbReference type="Proteomes" id="UP000232638"/>
    </source>
</evidence>
<proteinExistence type="predicted"/>
<name>A0A2K8UD32_9GAMM</name>
<evidence type="ECO:0000313" key="1">
    <source>
        <dbReference type="EMBL" id="AUB83482.1"/>
    </source>
</evidence>
<dbReference type="RefSeq" id="WP_100921168.1">
    <property type="nucleotide sequence ID" value="NZ_CP020370.1"/>
</dbReference>
<accession>A0A2K8UD32</accession>
<protein>
    <recommendedName>
        <fullName evidence="3">DUF29 domain-containing protein</fullName>
    </recommendedName>
</protein>
<dbReference type="KEGG" id="tsy:THSYN_22715"/>
<reference evidence="1 2" key="1">
    <citation type="submission" date="2017-03" db="EMBL/GenBank/DDBJ databases">
        <title>Complete genome sequence of Candidatus 'Thiodictyon syntrophicum' sp. nov. strain Cad16T, a photolithoautotroph purple sulfur bacterium isolated from an alpine meromictic lake.</title>
        <authorList>
            <person name="Luedin S.M."/>
            <person name="Pothier J.F."/>
            <person name="Danza F."/>
            <person name="Storelli N."/>
            <person name="Wittwer M."/>
            <person name="Tonolla M."/>
        </authorList>
    </citation>
    <scope>NUCLEOTIDE SEQUENCE [LARGE SCALE GENOMIC DNA]</scope>
    <source>
        <strain evidence="1 2">Cad16T</strain>
    </source>
</reference>
<sequence length="145" mass="17171">MATHRYEQDIVAWADEQARLLRAGDFTLLDLEHIAEEIEDVGKSERRELKSRMAVLLAHLLKWQYQPERRGNSRRRTIRIQRRSVIRCLAETLSLKADLRDAGWWEQAWDDAISNVLKEVEIDDLPETCPWSMDDILNDEFWPEP</sequence>
<dbReference type="Gene3D" id="1.20.1220.20">
    <property type="entry name" value="Uncharcterised protein PF01724"/>
    <property type="match status" value="1"/>
</dbReference>
<dbReference type="InterPro" id="IPR002636">
    <property type="entry name" value="DUF29"/>
</dbReference>
<dbReference type="EMBL" id="CP020370">
    <property type="protein sequence ID" value="AUB83482.1"/>
    <property type="molecule type" value="Genomic_DNA"/>
</dbReference>
<organism evidence="1 2">
    <name type="scientific">Candidatus Thiodictyon syntrophicum</name>
    <dbReference type="NCBI Taxonomy" id="1166950"/>
    <lineage>
        <taxon>Bacteria</taxon>
        <taxon>Pseudomonadati</taxon>
        <taxon>Pseudomonadota</taxon>
        <taxon>Gammaproteobacteria</taxon>
        <taxon>Chromatiales</taxon>
        <taxon>Chromatiaceae</taxon>
        <taxon>Thiodictyon</taxon>
    </lineage>
</organism>
<gene>
    <name evidence="1" type="ORF">THSYN_22715</name>
</gene>
<dbReference type="AlphaFoldDB" id="A0A2K8UD32"/>